<evidence type="ECO:0000256" key="3">
    <source>
        <dbReference type="SAM" id="MobiDB-lite"/>
    </source>
</evidence>
<reference evidence="6" key="1">
    <citation type="journal article" date="2019" name="Int. J. Syst. Evol. Microbiol.">
        <title>The Global Catalogue of Microorganisms (GCM) 10K type strain sequencing project: providing services to taxonomists for standard genome sequencing and annotation.</title>
        <authorList>
            <consortium name="The Broad Institute Genomics Platform"/>
            <consortium name="The Broad Institute Genome Sequencing Center for Infectious Disease"/>
            <person name="Wu L."/>
            <person name="Ma J."/>
        </authorList>
    </citation>
    <scope>NUCLEOTIDE SEQUENCE [LARGE SCALE GENOMIC DNA]</scope>
    <source>
        <strain evidence="6">CCUG 57263</strain>
    </source>
</reference>
<dbReference type="GO" id="GO:0016787">
    <property type="term" value="F:hydrolase activity"/>
    <property type="evidence" value="ECO:0007669"/>
    <property type="project" value="UniProtKB-KW"/>
</dbReference>
<gene>
    <name evidence="5" type="ORF">ACFQ03_06940</name>
</gene>
<feature type="domain" description="Fumarylacetoacetase-like C-terminal" evidence="4">
    <location>
        <begin position="98"/>
        <end position="301"/>
    </location>
</feature>
<proteinExistence type="inferred from homology"/>
<dbReference type="EMBL" id="JBHTIU010000025">
    <property type="protein sequence ID" value="MFD0868881.1"/>
    <property type="molecule type" value="Genomic_DNA"/>
</dbReference>
<comment type="similarity">
    <text evidence="1">Belongs to the FAH family.</text>
</comment>
<dbReference type="PANTHER" id="PTHR42796">
    <property type="entry name" value="FUMARYLACETOACETATE HYDROLASE DOMAIN-CONTAINING PROTEIN 2A-RELATED"/>
    <property type="match status" value="1"/>
</dbReference>
<dbReference type="Proteomes" id="UP001597120">
    <property type="component" value="Unassembled WGS sequence"/>
</dbReference>
<protein>
    <submittedName>
        <fullName evidence="5">Fumarylacetoacetate hydrolase family protein</fullName>
    </submittedName>
</protein>
<evidence type="ECO:0000256" key="1">
    <source>
        <dbReference type="ARBA" id="ARBA00010211"/>
    </source>
</evidence>
<name>A0ABW3D8L3_9BACL</name>
<keyword evidence="5" id="KW-0378">Hydrolase</keyword>
<evidence type="ECO:0000313" key="5">
    <source>
        <dbReference type="EMBL" id="MFD0868881.1"/>
    </source>
</evidence>
<evidence type="ECO:0000313" key="6">
    <source>
        <dbReference type="Proteomes" id="UP001597120"/>
    </source>
</evidence>
<evidence type="ECO:0000259" key="4">
    <source>
        <dbReference type="Pfam" id="PF01557"/>
    </source>
</evidence>
<dbReference type="InterPro" id="IPR011234">
    <property type="entry name" value="Fumarylacetoacetase-like_C"/>
</dbReference>
<sequence length="311" mass="34418">MKLVQYRMKEGNRSPNTARDREGTAARGEEAALRLGAVNRNGEVIPLSFSGTMRQLIEKVSHTPEYKRQIEIEAEELTSSLPMSQVTLCSPLTDPEKLIFVGLNYADHARESGMDIPAKPVLFAKYNNSIAGPEEDIWIPDEVSQCDYEVELAVIIGRTARNITEEQAVEHIFGYTIINDVSARDIQLSEGQWTRGKAIDGFAPMGPWLVTADSLRHPEELSISLKLNGTTMQSSNTRELIFNIPYLVSFLSRTMTLKPGDVISTGTPPGVGMGMTPPVWLQDGDVTEAEIQGIGILRNTFKRGCQCPEHK</sequence>
<accession>A0ABW3D8L3</accession>
<keyword evidence="2" id="KW-0479">Metal-binding</keyword>
<dbReference type="PANTHER" id="PTHR42796:SF4">
    <property type="entry name" value="FUMARYLACETOACETATE HYDROLASE DOMAIN-CONTAINING PROTEIN 2A"/>
    <property type="match status" value="1"/>
</dbReference>
<dbReference type="SUPFAM" id="SSF56529">
    <property type="entry name" value="FAH"/>
    <property type="match status" value="1"/>
</dbReference>
<organism evidence="5 6">
    <name type="scientific">Paenibacillus residui</name>
    <dbReference type="NCBI Taxonomy" id="629724"/>
    <lineage>
        <taxon>Bacteria</taxon>
        <taxon>Bacillati</taxon>
        <taxon>Bacillota</taxon>
        <taxon>Bacilli</taxon>
        <taxon>Bacillales</taxon>
        <taxon>Paenibacillaceae</taxon>
        <taxon>Paenibacillus</taxon>
    </lineage>
</organism>
<dbReference type="Pfam" id="PF01557">
    <property type="entry name" value="FAA_hydrolase"/>
    <property type="match status" value="1"/>
</dbReference>
<dbReference type="InterPro" id="IPR051121">
    <property type="entry name" value="FAH"/>
</dbReference>
<keyword evidence="6" id="KW-1185">Reference proteome</keyword>
<feature type="compositionally biased region" description="Basic and acidic residues" evidence="3">
    <location>
        <begin position="7"/>
        <end position="27"/>
    </location>
</feature>
<dbReference type="InterPro" id="IPR036663">
    <property type="entry name" value="Fumarylacetoacetase_C_sf"/>
</dbReference>
<comment type="caution">
    <text evidence="5">The sequence shown here is derived from an EMBL/GenBank/DDBJ whole genome shotgun (WGS) entry which is preliminary data.</text>
</comment>
<dbReference type="RefSeq" id="WP_379287053.1">
    <property type="nucleotide sequence ID" value="NZ_JBHTIU010000025.1"/>
</dbReference>
<feature type="region of interest" description="Disordered" evidence="3">
    <location>
        <begin position="1"/>
        <end position="27"/>
    </location>
</feature>
<evidence type="ECO:0000256" key="2">
    <source>
        <dbReference type="ARBA" id="ARBA00022723"/>
    </source>
</evidence>
<dbReference type="Gene3D" id="3.90.850.10">
    <property type="entry name" value="Fumarylacetoacetase-like, C-terminal domain"/>
    <property type="match status" value="1"/>
</dbReference>